<dbReference type="PROSITE" id="PS51088">
    <property type="entry name" value="TEA_2"/>
    <property type="match status" value="1"/>
</dbReference>
<evidence type="ECO:0000256" key="2">
    <source>
        <dbReference type="PROSITE-ProRule" id="PRU00505"/>
    </source>
</evidence>
<dbReference type="Gene3D" id="6.10.20.40">
    <property type="entry name" value="TEA/ATTS domain"/>
    <property type="match status" value="1"/>
</dbReference>
<dbReference type="Proteomes" id="UP001163798">
    <property type="component" value="Unassembled WGS sequence"/>
</dbReference>
<feature type="compositionally biased region" description="Basic and acidic residues" evidence="3">
    <location>
        <begin position="393"/>
        <end position="413"/>
    </location>
</feature>
<dbReference type="EMBL" id="MU793445">
    <property type="protein sequence ID" value="KAJ3782934.1"/>
    <property type="molecule type" value="Genomic_DNA"/>
</dbReference>
<dbReference type="GO" id="GO:0003700">
    <property type="term" value="F:DNA-binding transcription factor activity"/>
    <property type="evidence" value="ECO:0007669"/>
    <property type="project" value="InterPro"/>
</dbReference>
<organism evidence="5 6">
    <name type="scientific">Lentinula aff. detonsa</name>
    <dbReference type="NCBI Taxonomy" id="2804958"/>
    <lineage>
        <taxon>Eukaryota</taxon>
        <taxon>Fungi</taxon>
        <taxon>Dikarya</taxon>
        <taxon>Basidiomycota</taxon>
        <taxon>Agaricomycotina</taxon>
        <taxon>Agaricomycetes</taxon>
        <taxon>Agaricomycetidae</taxon>
        <taxon>Agaricales</taxon>
        <taxon>Marasmiineae</taxon>
        <taxon>Omphalotaceae</taxon>
        <taxon>Lentinula</taxon>
    </lineage>
</organism>
<sequence>MTRRMQISSRDNSYTRSSTKEATEIVLAARKTWKLMRSKREKVWPPSIEAALIEALQKYRPQSTTDIQYLQRFPKRNCWISKFIKRRTGHDRSPKQVGSRLQQLRDSCRDERILKLLSRKQYDDNDGFSNLRGSTPISDFTTSCSPISASSSSPGRTEVSANDASALKATLVRIELTSPPSSHSGPSIAFNVTDPEREMVPTLIYIDLKSVSTVNTVFSWKNPTVYLYSAQVFDVIEHHCLSKVFIDGAMVHSQRTEIVLQSTIAQTCNGITQQTYLYETKFLPNSWTQCFSSTDMACCDVHQLVVKRPRATTQDDPDFLSPKERPEDEVVHTVRYTFADLRSSTTPDGSIEVWTPPLEEALTEDPSTECVVQPSDALGLDAPSFLSNAEPPADGRAHFPVKEESSPNTREYHIFPSSPSLSSEGIPTPSIQSTHDLPDREYSPTYEFDFRHSASIPASVSSSTYIVPVGSTPQYTYPSTIPHTEWQRQGQWMEQAQEYCQQPTTNDKQYAYFWEQPIPQSHPSFYNRYDDLANTEIEPLKSYLYSQSECPPPSSTLLPSSTYCSRQHDQQPQDGAYAGYGKISHSFRCDGNNGSSSNVADIPDAVVPVYSHLPSSPTYCAQEIGNGYQMYPWT</sequence>
<evidence type="ECO:0000313" key="6">
    <source>
        <dbReference type="Proteomes" id="UP001163798"/>
    </source>
</evidence>
<dbReference type="Pfam" id="PF01285">
    <property type="entry name" value="TEA"/>
    <property type="match status" value="1"/>
</dbReference>
<evidence type="ECO:0000313" key="5">
    <source>
        <dbReference type="EMBL" id="KAJ3782934.1"/>
    </source>
</evidence>
<feature type="region of interest" description="Disordered" evidence="3">
    <location>
        <begin position="386"/>
        <end position="443"/>
    </location>
</feature>
<comment type="similarity">
    <text evidence="1">Belongs to the TEC1 family.</text>
</comment>
<keyword evidence="6" id="KW-1185">Reference proteome</keyword>
<evidence type="ECO:0000256" key="1">
    <source>
        <dbReference type="ARBA" id="ARBA00008421"/>
    </source>
</evidence>
<proteinExistence type="inferred from homology"/>
<dbReference type="SMART" id="SM00426">
    <property type="entry name" value="TEA"/>
    <property type="match status" value="1"/>
</dbReference>
<dbReference type="InterPro" id="IPR000818">
    <property type="entry name" value="TEA/ATTS_dom"/>
</dbReference>
<evidence type="ECO:0000259" key="4">
    <source>
        <dbReference type="PROSITE" id="PS51088"/>
    </source>
</evidence>
<evidence type="ECO:0000256" key="3">
    <source>
        <dbReference type="SAM" id="MobiDB-lite"/>
    </source>
</evidence>
<name>A0AA38K8V7_9AGAR</name>
<feature type="domain" description="TEA" evidence="4">
    <location>
        <begin position="37"/>
        <end position="111"/>
    </location>
</feature>
<feature type="DNA-binding region" description="TEA" evidence="2">
    <location>
        <begin position="37"/>
        <end position="111"/>
    </location>
</feature>
<dbReference type="InterPro" id="IPR038096">
    <property type="entry name" value="TEA/ATTS_sf"/>
</dbReference>
<gene>
    <name evidence="5" type="ORF">GGU10DRAFT_362390</name>
</gene>
<reference evidence="5" key="1">
    <citation type="submission" date="2022-08" db="EMBL/GenBank/DDBJ databases">
        <authorList>
            <consortium name="DOE Joint Genome Institute"/>
            <person name="Min B."/>
            <person name="Riley R."/>
            <person name="Sierra-Patev S."/>
            <person name="Naranjo-Ortiz M."/>
            <person name="Looney B."/>
            <person name="Konkel Z."/>
            <person name="Slot J.C."/>
            <person name="Sakamoto Y."/>
            <person name="Steenwyk J.L."/>
            <person name="Rokas A."/>
            <person name="Carro J."/>
            <person name="Camarero S."/>
            <person name="Ferreira P."/>
            <person name="Molpeceres G."/>
            <person name="Ruiz-Duenas F.J."/>
            <person name="Serrano A."/>
            <person name="Henrissat B."/>
            <person name="Drula E."/>
            <person name="Hughes K.W."/>
            <person name="Mata J.L."/>
            <person name="Ishikawa N.K."/>
            <person name="Vargas-Isla R."/>
            <person name="Ushijima S."/>
            <person name="Smith C.A."/>
            <person name="Ahrendt S."/>
            <person name="Andreopoulos W."/>
            <person name="He G."/>
            <person name="Labutti K."/>
            <person name="Lipzen A."/>
            <person name="Ng V."/>
            <person name="Sandor L."/>
            <person name="Barry K."/>
            <person name="Martinez A.T."/>
            <person name="Xiao Y."/>
            <person name="Gibbons J.G."/>
            <person name="Terashima K."/>
            <person name="Hibbett D.S."/>
            <person name="Grigoriev I.V."/>
        </authorList>
    </citation>
    <scope>NUCLEOTIDE SEQUENCE</scope>
    <source>
        <strain evidence="5">TFB10291</strain>
    </source>
</reference>
<protein>
    <recommendedName>
        <fullName evidence="4">TEA domain-containing protein</fullName>
    </recommendedName>
</protein>
<accession>A0AA38K8V7</accession>
<dbReference type="AlphaFoldDB" id="A0AA38K8V7"/>
<feature type="compositionally biased region" description="Polar residues" evidence="3">
    <location>
        <begin position="417"/>
        <end position="435"/>
    </location>
</feature>
<comment type="caution">
    <text evidence="5">The sequence shown here is derived from an EMBL/GenBank/DDBJ whole genome shotgun (WGS) entry which is preliminary data.</text>
</comment>